<dbReference type="PROSITE" id="PS00018">
    <property type="entry name" value="EF_HAND_1"/>
    <property type="match status" value="3"/>
</dbReference>
<dbReference type="PROSITE" id="PS50222">
    <property type="entry name" value="EF_HAND_2"/>
    <property type="match status" value="3"/>
</dbReference>
<feature type="transmembrane region" description="Helical" evidence="4">
    <location>
        <begin position="512"/>
        <end position="535"/>
    </location>
</feature>
<feature type="chain" id="PRO_5043272159" evidence="5">
    <location>
        <begin position="16"/>
        <end position="538"/>
    </location>
</feature>
<dbReference type="InterPro" id="IPR002048">
    <property type="entry name" value="EF_hand_dom"/>
</dbReference>
<dbReference type="InterPro" id="IPR018247">
    <property type="entry name" value="EF_Hand_1_Ca_BS"/>
</dbReference>
<keyword evidence="2" id="KW-0677">Repeat</keyword>
<dbReference type="Gene3D" id="1.10.238.10">
    <property type="entry name" value="EF-hand"/>
    <property type="match status" value="3"/>
</dbReference>
<sequence>MRLRWSACALLCALAEEFREAVEEDALSVSRLASLFGQLDGDGDGQASPLELLRAAEAVRLGLATKDVEVALEEMDRNRDGWVTFEELHEGEVEPIDDDDRRDMEKRRTEDLQLFKAADVDADGRLTPAELRAVLYPETQQELLRLVAEHALKRKDLDGDGQLTLSEFWEGDVAPNEEPQEEGATFRRLDRDQNGHLNVEELMDWESGAHHTQVAFEELLRMCDDNGDGQLSLEELTGHHQQLSNTDAAYHFLEWAEHYVRKERRKDLKNFDESHETIAVYALINIEWEDLRWWDASYQRVEKACKNRTGGCSEYDYEKGEEWAAEAVLSAVFGQTAASFFESTNGFGSSLSFVMAGNVWTPIPQHLLLKTTDNPLGKTEFDPLIRIVDAKNGIMEATWVDRAETEFDVTLEYEYFPFDNQLLDLCLPFDYFADPTFRTWKGVDTRAGTPLELENVSVRWNFASRLSELASQRFVTELERKGFEVTSIQSIKHDDSAIGSSICLEITVVRRITILILRFFFPLFSLLFIPFAGLLHSH</sequence>
<evidence type="ECO:0000256" key="2">
    <source>
        <dbReference type="ARBA" id="ARBA00022737"/>
    </source>
</evidence>
<dbReference type="EMBL" id="CAMXCT030000709">
    <property type="protein sequence ID" value="CAL4769680.1"/>
    <property type="molecule type" value="Genomic_DNA"/>
</dbReference>
<dbReference type="EMBL" id="CAMXCT020000709">
    <property type="protein sequence ID" value="CAL1135743.1"/>
    <property type="molecule type" value="Genomic_DNA"/>
</dbReference>
<reference evidence="7" key="1">
    <citation type="submission" date="2022-10" db="EMBL/GenBank/DDBJ databases">
        <authorList>
            <person name="Chen Y."/>
            <person name="Dougan E. K."/>
            <person name="Chan C."/>
            <person name="Rhodes N."/>
            <person name="Thang M."/>
        </authorList>
    </citation>
    <scope>NUCLEOTIDE SEQUENCE</scope>
</reference>
<evidence type="ECO:0000256" key="3">
    <source>
        <dbReference type="ARBA" id="ARBA00022837"/>
    </source>
</evidence>
<dbReference type="Pfam" id="PF13499">
    <property type="entry name" value="EF-hand_7"/>
    <property type="match status" value="2"/>
</dbReference>
<protein>
    <submittedName>
        <fullName evidence="8">Calumenin-A</fullName>
    </submittedName>
</protein>
<dbReference type="SMART" id="SM00054">
    <property type="entry name" value="EFh"/>
    <property type="match status" value="6"/>
</dbReference>
<dbReference type="GO" id="GO:0005783">
    <property type="term" value="C:endoplasmic reticulum"/>
    <property type="evidence" value="ECO:0007669"/>
    <property type="project" value="TreeGrafter"/>
</dbReference>
<dbReference type="AlphaFoldDB" id="A0A9P1FN99"/>
<organism evidence="7">
    <name type="scientific">Cladocopium goreaui</name>
    <dbReference type="NCBI Taxonomy" id="2562237"/>
    <lineage>
        <taxon>Eukaryota</taxon>
        <taxon>Sar</taxon>
        <taxon>Alveolata</taxon>
        <taxon>Dinophyceae</taxon>
        <taxon>Suessiales</taxon>
        <taxon>Symbiodiniaceae</taxon>
        <taxon>Cladocopium</taxon>
    </lineage>
</organism>
<name>A0A9P1FN99_9DINO</name>
<keyword evidence="4" id="KW-1133">Transmembrane helix</keyword>
<dbReference type="GO" id="GO:0005509">
    <property type="term" value="F:calcium ion binding"/>
    <property type="evidence" value="ECO:0007669"/>
    <property type="project" value="InterPro"/>
</dbReference>
<gene>
    <name evidence="7" type="ORF">C1SCF055_LOCUS10071</name>
</gene>
<evidence type="ECO:0000313" key="8">
    <source>
        <dbReference type="EMBL" id="CAL4769680.1"/>
    </source>
</evidence>
<dbReference type="EMBL" id="CAMXCT010000709">
    <property type="protein sequence ID" value="CAI3982368.1"/>
    <property type="molecule type" value="Genomic_DNA"/>
</dbReference>
<evidence type="ECO:0000259" key="6">
    <source>
        <dbReference type="PROSITE" id="PS50222"/>
    </source>
</evidence>
<feature type="signal peptide" evidence="5">
    <location>
        <begin position="1"/>
        <end position="15"/>
    </location>
</feature>
<keyword evidence="5" id="KW-0732">Signal</keyword>
<feature type="domain" description="EF-hand" evidence="6">
    <location>
        <begin position="211"/>
        <end position="246"/>
    </location>
</feature>
<proteinExistence type="predicted"/>
<evidence type="ECO:0000256" key="4">
    <source>
        <dbReference type="SAM" id="Phobius"/>
    </source>
</evidence>
<feature type="domain" description="EF-hand" evidence="6">
    <location>
        <begin position="106"/>
        <end position="141"/>
    </location>
</feature>
<dbReference type="InterPro" id="IPR011992">
    <property type="entry name" value="EF-hand-dom_pair"/>
</dbReference>
<dbReference type="SUPFAM" id="SSF47473">
    <property type="entry name" value="EF-hand"/>
    <property type="match status" value="2"/>
</dbReference>
<feature type="domain" description="EF-hand" evidence="6">
    <location>
        <begin position="27"/>
        <end position="62"/>
    </location>
</feature>
<keyword evidence="1" id="KW-0479">Metal-binding</keyword>
<keyword evidence="9" id="KW-1185">Reference proteome</keyword>
<dbReference type="Proteomes" id="UP001152797">
    <property type="component" value="Unassembled WGS sequence"/>
</dbReference>
<dbReference type="PANTHER" id="PTHR10827:SF98">
    <property type="entry name" value="45 KDA CALCIUM-BINDING PROTEIN"/>
    <property type="match status" value="1"/>
</dbReference>
<dbReference type="Pfam" id="PF13833">
    <property type="entry name" value="EF-hand_8"/>
    <property type="match status" value="1"/>
</dbReference>
<accession>A0A9P1FN99</accession>
<evidence type="ECO:0000313" key="7">
    <source>
        <dbReference type="EMBL" id="CAI3982368.1"/>
    </source>
</evidence>
<dbReference type="PANTHER" id="PTHR10827">
    <property type="entry name" value="RETICULOCALBIN"/>
    <property type="match status" value="1"/>
</dbReference>
<evidence type="ECO:0000313" key="9">
    <source>
        <dbReference type="Proteomes" id="UP001152797"/>
    </source>
</evidence>
<reference evidence="8 9" key="2">
    <citation type="submission" date="2024-05" db="EMBL/GenBank/DDBJ databases">
        <authorList>
            <person name="Chen Y."/>
            <person name="Shah S."/>
            <person name="Dougan E. K."/>
            <person name="Thang M."/>
            <person name="Chan C."/>
        </authorList>
    </citation>
    <scope>NUCLEOTIDE SEQUENCE [LARGE SCALE GENOMIC DNA]</scope>
</reference>
<keyword evidence="4" id="KW-0812">Transmembrane</keyword>
<comment type="caution">
    <text evidence="7">The sequence shown here is derived from an EMBL/GenBank/DDBJ whole genome shotgun (WGS) entry which is preliminary data.</text>
</comment>
<evidence type="ECO:0000256" key="1">
    <source>
        <dbReference type="ARBA" id="ARBA00022723"/>
    </source>
</evidence>
<keyword evidence="4" id="KW-0472">Membrane</keyword>
<dbReference type="OrthoDB" id="26525at2759"/>
<keyword evidence="3" id="KW-0106">Calcium</keyword>
<evidence type="ECO:0000256" key="5">
    <source>
        <dbReference type="SAM" id="SignalP"/>
    </source>
</evidence>